<feature type="compositionally biased region" description="Polar residues" evidence="2">
    <location>
        <begin position="1127"/>
        <end position="1137"/>
    </location>
</feature>
<feature type="compositionally biased region" description="Polar residues" evidence="2">
    <location>
        <begin position="127"/>
        <end position="139"/>
    </location>
</feature>
<feature type="compositionally biased region" description="Low complexity" evidence="2">
    <location>
        <begin position="1105"/>
        <end position="1122"/>
    </location>
</feature>
<feature type="coiled-coil region" evidence="1">
    <location>
        <begin position="664"/>
        <end position="866"/>
    </location>
</feature>
<proteinExistence type="predicted"/>
<feature type="region of interest" description="Disordered" evidence="2">
    <location>
        <begin position="607"/>
        <end position="629"/>
    </location>
</feature>
<name>A0AAN8I4D2_9EURO</name>
<gene>
    <name evidence="3" type="ORF">OHC33_009812</name>
</gene>
<evidence type="ECO:0000256" key="2">
    <source>
        <dbReference type="SAM" id="MobiDB-lite"/>
    </source>
</evidence>
<keyword evidence="1" id="KW-0175">Coiled coil</keyword>
<feature type="compositionally biased region" description="Polar residues" evidence="2">
    <location>
        <begin position="217"/>
        <end position="227"/>
    </location>
</feature>
<feature type="compositionally biased region" description="Basic and acidic residues" evidence="2">
    <location>
        <begin position="1250"/>
        <end position="1259"/>
    </location>
</feature>
<feature type="region of interest" description="Disordered" evidence="2">
    <location>
        <begin position="1048"/>
        <end position="1339"/>
    </location>
</feature>
<dbReference type="PANTHER" id="PTHR23159:SF31">
    <property type="entry name" value="CENTROSOME-ASSOCIATED PROTEIN CEP250 ISOFORM X1"/>
    <property type="match status" value="1"/>
</dbReference>
<evidence type="ECO:0000313" key="3">
    <source>
        <dbReference type="EMBL" id="KAK5949071.1"/>
    </source>
</evidence>
<feature type="coiled-coil region" evidence="1">
    <location>
        <begin position="932"/>
        <end position="1021"/>
    </location>
</feature>
<accession>A0AAN8I4D2</accession>
<feature type="compositionally biased region" description="Polar residues" evidence="2">
    <location>
        <begin position="81"/>
        <end position="96"/>
    </location>
</feature>
<feature type="compositionally biased region" description="Polar residues" evidence="2">
    <location>
        <begin position="1326"/>
        <end position="1339"/>
    </location>
</feature>
<feature type="compositionally biased region" description="Polar residues" evidence="2">
    <location>
        <begin position="1"/>
        <end position="10"/>
    </location>
</feature>
<protein>
    <submittedName>
        <fullName evidence="3">Uncharacterized protein</fullName>
    </submittedName>
</protein>
<keyword evidence="4" id="KW-1185">Reference proteome</keyword>
<organism evidence="3 4">
    <name type="scientific">Knufia fluminis</name>
    <dbReference type="NCBI Taxonomy" id="191047"/>
    <lineage>
        <taxon>Eukaryota</taxon>
        <taxon>Fungi</taxon>
        <taxon>Dikarya</taxon>
        <taxon>Ascomycota</taxon>
        <taxon>Pezizomycotina</taxon>
        <taxon>Eurotiomycetes</taxon>
        <taxon>Chaetothyriomycetidae</taxon>
        <taxon>Chaetothyriales</taxon>
        <taxon>Trichomeriaceae</taxon>
        <taxon>Knufia</taxon>
    </lineage>
</organism>
<evidence type="ECO:0000313" key="4">
    <source>
        <dbReference type="Proteomes" id="UP001316803"/>
    </source>
</evidence>
<dbReference type="Proteomes" id="UP001316803">
    <property type="component" value="Unassembled WGS sequence"/>
</dbReference>
<feature type="region of interest" description="Disordered" evidence="2">
    <location>
        <begin position="264"/>
        <end position="304"/>
    </location>
</feature>
<dbReference type="EMBL" id="JAKLMC020000039">
    <property type="protein sequence ID" value="KAK5949071.1"/>
    <property type="molecule type" value="Genomic_DNA"/>
</dbReference>
<feature type="compositionally biased region" description="Basic and acidic residues" evidence="2">
    <location>
        <begin position="1053"/>
        <end position="1069"/>
    </location>
</feature>
<feature type="compositionally biased region" description="Polar residues" evidence="2">
    <location>
        <begin position="1277"/>
        <end position="1286"/>
    </location>
</feature>
<dbReference type="PANTHER" id="PTHR23159">
    <property type="entry name" value="CENTROSOMAL PROTEIN 2"/>
    <property type="match status" value="1"/>
</dbReference>
<dbReference type="Gene3D" id="1.10.287.1490">
    <property type="match status" value="1"/>
</dbReference>
<evidence type="ECO:0000256" key="1">
    <source>
        <dbReference type="SAM" id="Coils"/>
    </source>
</evidence>
<comment type="caution">
    <text evidence="3">The sequence shown here is derived from an EMBL/GenBank/DDBJ whole genome shotgun (WGS) entry which is preliminary data.</text>
</comment>
<sequence>MDKHIPQQSHHCPPDHDSSEGFAENAPVSADGNIDQSPGSLFAAQALSKQKPHAGHTLNPRASVKHNLDAPDASDIHFAPLNSTLQPPTGNIQLRPSSYPRPLAARGNGSRGDSLQPHVEEDVPEPKTSSVQDSVSNDGSPARASQHEREHVQPQALPHTMCRPSPSGIEYISVQSSERAESPQPEGCDTLSPHAPEEDNQEAMDYNTFGAKGHPGAQTTRSSPPLASTMEQVLPPQINAVQARSKRTTPEQIRLAHQMPQHDPRYRVHKPQGNRTQTVPHHASAAPPLAQERAATPAANVSRKPSDEDLLMLVMRHNRIRDASVTRLHNDHERLKNEHAQLQADYKTCQQRLQENTKQWHASVQGNHVQEAQVRAFREKYAKLKQWAQDMSKEYEGLRSDGNNLTQEIQAVKTDGKNEANERKELLAQCDAAIGNIGAVRSNIAALRAESVKLESLEERLAHEQGRLREEKPRNKSHALYIERLESMQRSMNTSFSNKQDHMAHELTKVAGLIGKQQYDGLSSALGQIVEAVEQIRQHDAARSGHKEELQTMLTAVGKHYDDFKELLDVVKNAQIDQHTASNLQFSSLVDAVDKLGPDLERLKTLEHESSSLSAKLKENEARSKSADREKNVAQLFCSGLLQAHKDLVRDRPQAEGNQISTKINELNATNSRLSSELQSSRKDVINLQNELSKAQELGDNLRANLADQKDSHKAELERVDEQSSARVNELENQLNAKAAEVASKQDELQNLEKSIEALQSKVKELKKGQKELEQRVQDRDGQISSKVKDIENLQNEKQQLEQYLGPFENIKGEISGLKQKCKDYDVLAKQLKQAQADNGSLEKNSAEARTRCTDLEQRLEHSNRQLDELLPLPEEIKTLQQTSSKQAARIKELSDAHSALEEQLQQVPGLRKETEDSTTHIDELKGKLKVAEAFSTQVAELQGQLETFQTQKDDLAKVQTKLKEKSRTVQDLQQQLSNLKDAEFDLQKVQGESQQREVEMAAMQDRINKLEEESRRFDSLREHITDEEIAAFSEPIVLSLKSIIHQSQSPRKGGDHADRHANDEDTFVRPRRAANRGACDDDAEAVVVPDSQSQGRHLANAVTSDLSSPPDFLDDMPSMFDIVGASQGTIDTSPNDATAPLPTTVASKRSRDEPELRPGTSNSEMLLRSSDAANFSPGQDPRRGRAQVLVPASAHGASPMKTRTGVQIRHSRDSTPVPRMDPGSGNVVNFSSPHTHPRENHAPNSAAKRRAEEHEPTAKRHKADMKRLATRPAATAKSTRFSDTDTVYDLPASARKSGSTIGTPAPAPGKTKKKTNTTTRKSSKHSQYSERFSQAESV</sequence>
<reference evidence="3 4" key="1">
    <citation type="submission" date="2022-12" db="EMBL/GenBank/DDBJ databases">
        <title>Genomic features and morphological characterization of a novel Knufia sp. strain isolated from spacecraft assembly facility.</title>
        <authorList>
            <person name="Teixeira M."/>
            <person name="Chander A.M."/>
            <person name="Stajich J.E."/>
            <person name="Venkateswaran K."/>
        </authorList>
    </citation>
    <scope>NUCLEOTIDE SEQUENCE [LARGE SCALE GENOMIC DNA]</scope>
    <source>
        <strain evidence="3 4">FJI-L2-BK-P2</strain>
    </source>
</reference>
<feature type="region of interest" description="Disordered" evidence="2">
    <location>
        <begin position="1"/>
        <end position="227"/>
    </location>
</feature>
<feature type="coiled-coil region" evidence="1">
    <location>
        <begin position="325"/>
        <end position="359"/>
    </location>
</feature>